<dbReference type="EMBL" id="JAQRFI010000003">
    <property type="protein sequence ID" value="MDC9588071.1"/>
    <property type="molecule type" value="Genomic_DNA"/>
</dbReference>
<dbReference type="InterPro" id="IPR029063">
    <property type="entry name" value="SAM-dependent_MTases_sf"/>
</dbReference>
<dbReference type="PANTHER" id="PTHR10509:SF14">
    <property type="entry name" value="CAFFEOYL-COA O-METHYLTRANSFERASE 3-RELATED"/>
    <property type="match status" value="1"/>
</dbReference>
<dbReference type="Proteomes" id="UP001217178">
    <property type="component" value="Unassembled WGS sequence"/>
</dbReference>
<gene>
    <name evidence="4" type="ORF">PSI23_01770</name>
</gene>
<name>A0ABT5LAL1_9GAMM</name>
<evidence type="ECO:0000313" key="5">
    <source>
        <dbReference type="Proteomes" id="UP001217178"/>
    </source>
</evidence>
<dbReference type="InterPro" id="IPR002935">
    <property type="entry name" value="SAM_O-MeTrfase"/>
</dbReference>
<dbReference type="PROSITE" id="PS51682">
    <property type="entry name" value="SAM_OMT_I"/>
    <property type="match status" value="1"/>
</dbReference>
<organism evidence="4 5">
    <name type="scientific">Xenorhabdus yunnanensis</name>
    <dbReference type="NCBI Taxonomy" id="3025878"/>
    <lineage>
        <taxon>Bacteria</taxon>
        <taxon>Pseudomonadati</taxon>
        <taxon>Pseudomonadota</taxon>
        <taxon>Gammaproteobacteria</taxon>
        <taxon>Enterobacterales</taxon>
        <taxon>Morganellaceae</taxon>
        <taxon>Xenorhabdus</taxon>
    </lineage>
</organism>
<dbReference type="Pfam" id="PF01596">
    <property type="entry name" value="Methyltransf_3"/>
    <property type="match status" value="1"/>
</dbReference>
<dbReference type="InterPro" id="IPR050362">
    <property type="entry name" value="Cation-dep_OMT"/>
</dbReference>
<dbReference type="Gene3D" id="3.40.50.150">
    <property type="entry name" value="Vaccinia Virus protein VP39"/>
    <property type="match status" value="1"/>
</dbReference>
<keyword evidence="5" id="KW-1185">Reference proteome</keyword>
<protein>
    <submittedName>
        <fullName evidence="4">O-methyltransferase</fullName>
    </submittedName>
</protein>
<keyword evidence="2" id="KW-0808">Transferase</keyword>
<dbReference type="SUPFAM" id="SSF53335">
    <property type="entry name" value="S-adenosyl-L-methionine-dependent methyltransferases"/>
    <property type="match status" value="1"/>
</dbReference>
<keyword evidence="1" id="KW-0489">Methyltransferase</keyword>
<keyword evidence="3" id="KW-0949">S-adenosyl-L-methionine</keyword>
<comment type="caution">
    <text evidence="4">The sequence shown here is derived from an EMBL/GenBank/DDBJ whole genome shotgun (WGS) entry which is preliminary data.</text>
</comment>
<dbReference type="RefSeq" id="WP_273553598.1">
    <property type="nucleotide sequence ID" value="NZ_JAQRFI010000003.1"/>
</dbReference>
<reference evidence="4 5" key="1">
    <citation type="submission" date="2023-02" db="EMBL/GenBank/DDBJ databases">
        <title>Entomopathogenic bacteria.</title>
        <authorList>
            <person name="Machado R.A."/>
        </authorList>
    </citation>
    <scope>NUCLEOTIDE SEQUENCE [LARGE SCALE GENOMIC DNA]</scope>
    <source>
        <strain evidence="4 5">XENO-10</strain>
    </source>
</reference>
<dbReference type="CDD" id="cd02440">
    <property type="entry name" value="AdoMet_MTases"/>
    <property type="match status" value="1"/>
</dbReference>
<accession>A0ABT5LAL1</accession>
<proteinExistence type="predicted"/>
<evidence type="ECO:0000256" key="2">
    <source>
        <dbReference type="ARBA" id="ARBA00022679"/>
    </source>
</evidence>
<sequence>MVSSNLQQALLQQQWTEVDDYLKQALLPKSPHLEQSLEYNAAQGLPAINVSALQGQFLMMMVQISGAKRILEIGTLGGYSTQYMANGLPDDGLLFTLEKDPSIAKVAQYNIEKAQLAHKIKIIEGDAVETLPTLSTEAPFDLIFIDADKQNSTLYLDWAIKLGHPGSVIIMDNMVREGAILHEQRNESVEGVRQVLDKMLNRSELTVTALQTVGEKGWDGFALLRINTDKKFIQ</sequence>
<dbReference type="PANTHER" id="PTHR10509">
    <property type="entry name" value="O-METHYLTRANSFERASE-RELATED"/>
    <property type="match status" value="1"/>
</dbReference>
<evidence type="ECO:0000256" key="3">
    <source>
        <dbReference type="ARBA" id="ARBA00022691"/>
    </source>
</evidence>
<evidence type="ECO:0000313" key="4">
    <source>
        <dbReference type="EMBL" id="MDC9588071.1"/>
    </source>
</evidence>
<evidence type="ECO:0000256" key="1">
    <source>
        <dbReference type="ARBA" id="ARBA00022603"/>
    </source>
</evidence>